<dbReference type="PROSITE" id="PS00149">
    <property type="entry name" value="SULFATASE_2"/>
    <property type="match status" value="1"/>
</dbReference>
<dbReference type="EMBL" id="SHAG01000027">
    <property type="protein sequence ID" value="RZO75701.1"/>
    <property type="molecule type" value="Genomic_DNA"/>
</dbReference>
<dbReference type="Proteomes" id="UP000316199">
    <property type="component" value="Unassembled WGS sequence"/>
</dbReference>
<dbReference type="InterPro" id="IPR000917">
    <property type="entry name" value="Sulfatase_N"/>
</dbReference>
<organism evidence="6 7">
    <name type="scientific">OM182 bacterium</name>
    <dbReference type="NCBI Taxonomy" id="2510334"/>
    <lineage>
        <taxon>Bacteria</taxon>
        <taxon>Pseudomonadati</taxon>
        <taxon>Pseudomonadota</taxon>
        <taxon>Gammaproteobacteria</taxon>
        <taxon>OMG group</taxon>
        <taxon>OM182 clade</taxon>
    </lineage>
</organism>
<evidence type="ECO:0000259" key="5">
    <source>
        <dbReference type="Pfam" id="PF00884"/>
    </source>
</evidence>
<name>A0A520RZQ3_9GAMM</name>
<evidence type="ECO:0000313" key="6">
    <source>
        <dbReference type="EMBL" id="RZO75701.1"/>
    </source>
</evidence>
<evidence type="ECO:0000256" key="1">
    <source>
        <dbReference type="ARBA" id="ARBA00008779"/>
    </source>
</evidence>
<sequence>MANSPNIIFIMADDMGYGDVGCYNPDTKIPTPNMDRLAAQGVRFTDAHSPSAVCTPSRYGVLTGRYCWRSRLKRSVLFGYEPPLIEKERLTVAKVLKNVGYHTAAVGKWHVGLGYSTKPQKKMDFSAPLPWPEATREEEESIDFNQPLSGGPTALGFDYFFGTSGCATAQPPYGFIENDRFIEPPSVYRADRLWGSRRPGMTSKGWEDSEPDPIFARKAVGYIEERATDEKPFFLYLCPSSPHDPCVDEVVPEFARNKSKAGPRGDMVWLVDWMVGEVMNALDKTGKADNTLILVTSDNGALPGDLMPQPRVSDTAMVDGELEAPWIMETDRVNLPFNLYGHKSCGNLRGYKGHIWEGGHREPLIARWPGKTKPNTVCDELVGLTDLLATCAAINNTPLTKDIPEDSVSILPLLLGEEVTEPVRSDLIHHSGAGFFSVRKGPWKCIFNTKGHGWFTSPPISNSVGQLYNIEDDPTEQHDMWDERSDIVTSLAQLLKLRQSQSVHQDSP</sequence>
<protein>
    <recommendedName>
        <fullName evidence="5">Sulfatase N-terminal domain-containing protein</fullName>
    </recommendedName>
</protein>
<dbReference type="Gene3D" id="3.40.720.10">
    <property type="entry name" value="Alkaline Phosphatase, subunit A"/>
    <property type="match status" value="1"/>
</dbReference>
<feature type="domain" description="Sulfatase N-terminal" evidence="5">
    <location>
        <begin position="5"/>
        <end position="391"/>
    </location>
</feature>
<dbReference type="InterPro" id="IPR050738">
    <property type="entry name" value="Sulfatase"/>
</dbReference>
<dbReference type="GO" id="GO:0004065">
    <property type="term" value="F:arylsulfatase activity"/>
    <property type="evidence" value="ECO:0007669"/>
    <property type="project" value="TreeGrafter"/>
</dbReference>
<accession>A0A520RZQ3</accession>
<keyword evidence="2" id="KW-0479">Metal-binding</keyword>
<comment type="caution">
    <text evidence="6">The sequence shown here is derived from an EMBL/GenBank/DDBJ whole genome shotgun (WGS) entry which is preliminary data.</text>
</comment>
<comment type="similarity">
    <text evidence="1">Belongs to the sulfatase family.</text>
</comment>
<evidence type="ECO:0000256" key="3">
    <source>
        <dbReference type="ARBA" id="ARBA00022801"/>
    </source>
</evidence>
<dbReference type="PANTHER" id="PTHR42693:SF53">
    <property type="entry name" value="ENDO-4-O-SULFATASE"/>
    <property type="match status" value="1"/>
</dbReference>
<dbReference type="InterPro" id="IPR017850">
    <property type="entry name" value="Alkaline_phosphatase_core_sf"/>
</dbReference>
<dbReference type="Gene3D" id="3.30.1120.10">
    <property type="match status" value="1"/>
</dbReference>
<keyword evidence="3" id="KW-0378">Hydrolase</keyword>
<dbReference type="AlphaFoldDB" id="A0A520RZQ3"/>
<dbReference type="GO" id="GO:0046872">
    <property type="term" value="F:metal ion binding"/>
    <property type="evidence" value="ECO:0007669"/>
    <property type="project" value="UniProtKB-KW"/>
</dbReference>
<dbReference type="PANTHER" id="PTHR42693">
    <property type="entry name" value="ARYLSULFATASE FAMILY MEMBER"/>
    <property type="match status" value="1"/>
</dbReference>
<proteinExistence type="inferred from homology"/>
<dbReference type="Pfam" id="PF00884">
    <property type="entry name" value="Sulfatase"/>
    <property type="match status" value="1"/>
</dbReference>
<evidence type="ECO:0000256" key="4">
    <source>
        <dbReference type="ARBA" id="ARBA00022837"/>
    </source>
</evidence>
<evidence type="ECO:0000313" key="7">
    <source>
        <dbReference type="Proteomes" id="UP000316199"/>
    </source>
</evidence>
<gene>
    <name evidence="6" type="ORF">EVA68_06400</name>
</gene>
<dbReference type="SUPFAM" id="SSF53649">
    <property type="entry name" value="Alkaline phosphatase-like"/>
    <property type="match status" value="1"/>
</dbReference>
<dbReference type="InterPro" id="IPR024607">
    <property type="entry name" value="Sulfatase_CS"/>
</dbReference>
<keyword evidence="4" id="KW-0106">Calcium</keyword>
<evidence type="ECO:0000256" key="2">
    <source>
        <dbReference type="ARBA" id="ARBA00022723"/>
    </source>
</evidence>
<reference evidence="6 7" key="1">
    <citation type="submission" date="2019-02" db="EMBL/GenBank/DDBJ databases">
        <title>Prokaryotic population dynamics and viral predation in marine succession experiment using metagenomics: the confinement effect.</title>
        <authorList>
            <person name="Haro-Moreno J.M."/>
            <person name="Rodriguez-Valera F."/>
            <person name="Lopez-Perez M."/>
        </authorList>
    </citation>
    <scope>NUCLEOTIDE SEQUENCE [LARGE SCALE GENOMIC DNA]</scope>
    <source>
        <strain evidence="6">MED-G157</strain>
    </source>
</reference>
<dbReference type="CDD" id="cd16143">
    <property type="entry name" value="ARS_like"/>
    <property type="match status" value="1"/>
</dbReference>
<dbReference type="PROSITE" id="PS00523">
    <property type="entry name" value="SULFATASE_1"/>
    <property type="match status" value="1"/>
</dbReference>